<evidence type="ECO:0000259" key="4">
    <source>
        <dbReference type="Pfam" id="PF13579"/>
    </source>
</evidence>
<keyword evidence="2" id="KW-0808">Transferase</keyword>
<feature type="domain" description="Glycosyl transferase family 1" evidence="3">
    <location>
        <begin position="210"/>
        <end position="356"/>
    </location>
</feature>
<name>A0AAE3YYZ2_9ACTN</name>
<dbReference type="Pfam" id="PF00534">
    <property type="entry name" value="Glycos_transf_1"/>
    <property type="match status" value="1"/>
</dbReference>
<accession>A0AAE3YYZ2</accession>
<organism evidence="5 6">
    <name type="scientific">Catenuloplanes atrovinosus</name>
    <dbReference type="NCBI Taxonomy" id="137266"/>
    <lineage>
        <taxon>Bacteria</taxon>
        <taxon>Bacillati</taxon>
        <taxon>Actinomycetota</taxon>
        <taxon>Actinomycetes</taxon>
        <taxon>Micromonosporales</taxon>
        <taxon>Micromonosporaceae</taxon>
        <taxon>Catenuloplanes</taxon>
    </lineage>
</organism>
<feature type="domain" description="Glycosyltransferase subfamily 4-like N-terminal" evidence="4">
    <location>
        <begin position="14"/>
        <end position="183"/>
    </location>
</feature>
<sequence length="388" mass="40844">MRVGLIRANARPMEAGTSRVAAELAALGHDVRIFECRGSGPAAGDEVFTESGYAVHRVSPPAPQGQGPAGRFVAQLAGVGRRLADRWSSGWVPDVVHGHYWLGGLAAATAARGSGLPMVQTFYSVGSAQRRLGKPDACLGERIAMERVLTRAADVTVAQSPDEADELTRLGAPRASVALIPSGVDTAMFQPDGEAEARTGGMERIVSVGLGPGHGQDHLIRALRYVPGAELVIIGDAGGDGHGDVVRALGELARRSRVEDRVRIVGAVPHERMARWYRSADVVACTPRTAPSGAVPVEAMACGVPVVGYALGGIAESVVDEVTGRLVKPGDVRATGSALRELMSRKVQRTAFGDAAVDRVRCRYTWERTASALEAVYERLLTPQAVPA</sequence>
<evidence type="ECO:0000313" key="5">
    <source>
        <dbReference type="EMBL" id="MDR7280938.1"/>
    </source>
</evidence>
<dbReference type="EMBL" id="JAVDYB010000001">
    <property type="protein sequence ID" value="MDR7280938.1"/>
    <property type="molecule type" value="Genomic_DNA"/>
</dbReference>
<dbReference type="AlphaFoldDB" id="A0AAE3YYZ2"/>
<dbReference type="GO" id="GO:1901137">
    <property type="term" value="P:carbohydrate derivative biosynthetic process"/>
    <property type="evidence" value="ECO:0007669"/>
    <property type="project" value="UniProtKB-ARBA"/>
</dbReference>
<dbReference type="InterPro" id="IPR001296">
    <property type="entry name" value="Glyco_trans_1"/>
</dbReference>
<reference evidence="5" key="1">
    <citation type="submission" date="2023-07" db="EMBL/GenBank/DDBJ databases">
        <title>Sequencing the genomes of 1000 actinobacteria strains.</title>
        <authorList>
            <person name="Klenk H.-P."/>
        </authorList>
    </citation>
    <scope>NUCLEOTIDE SEQUENCE</scope>
    <source>
        <strain evidence="5">DSM 44707</strain>
    </source>
</reference>
<dbReference type="Gene3D" id="3.40.50.2000">
    <property type="entry name" value="Glycogen Phosphorylase B"/>
    <property type="match status" value="2"/>
</dbReference>
<dbReference type="Proteomes" id="UP001183643">
    <property type="component" value="Unassembled WGS sequence"/>
</dbReference>
<proteinExistence type="predicted"/>
<keyword evidence="6" id="KW-1185">Reference proteome</keyword>
<dbReference type="InterPro" id="IPR028098">
    <property type="entry name" value="Glyco_trans_4-like_N"/>
</dbReference>
<dbReference type="PANTHER" id="PTHR45947">
    <property type="entry name" value="SULFOQUINOVOSYL TRANSFERASE SQD2"/>
    <property type="match status" value="1"/>
</dbReference>
<dbReference type="InterPro" id="IPR050194">
    <property type="entry name" value="Glycosyltransferase_grp1"/>
</dbReference>
<evidence type="ECO:0000313" key="6">
    <source>
        <dbReference type="Proteomes" id="UP001183643"/>
    </source>
</evidence>
<dbReference type="Pfam" id="PF13579">
    <property type="entry name" value="Glyco_trans_4_4"/>
    <property type="match status" value="1"/>
</dbReference>
<evidence type="ECO:0000259" key="3">
    <source>
        <dbReference type="Pfam" id="PF00534"/>
    </source>
</evidence>
<dbReference type="SUPFAM" id="SSF53756">
    <property type="entry name" value="UDP-Glycosyltransferase/glycogen phosphorylase"/>
    <property type="match status" value="1"/>
</dbReference>
<protein>
    <submittedName>
        <fullName evidence="5">Glycosyltransferase involved in cell wall biosynthesis</fullName>
    </submittedName>
</protein>
<evidence type="ECO:0000256" key="1">
    <source>
        <dbReference type="ARBA" id="ARBA00022676"/>
    </source>
</evidence>
<dbReference type="PANTHER" id="PTHR45947:SF3">
    <property type="entry name" value="SULFOQUINOVOSYL TRANSFERASE SQD2"/>
    <property type="match status" value="1"/>
</dbReference>
<gene>
    <name evidence="5" type="ORF">J2S41_007716</name>
</gene>
<keyword evidence="1" id="KW-0328">Glycosyltransferase</keyword>
<dbReference type="RefSeq" id="WP_310375777.1">
    <property type="nucleotide sequence ID" value="NZ_JAVDYB010000001.1"/>
</dbReference>
<comment type="caution">
    <text evidence="5">The sequence shown here is derived from an EMBL/GenBank/DDBJ whole genome shotgun (WGS) entry which is preliminary data.</text>
</comment>
<evidence type="ECO:0000256" key="2">
    <source>
        <dbReference type="ARBA" id="ARBA00022679"/>
    </source>
</evidence>
<dbReference type="GO" id="GO:0016757">
    <property type="term" value="F:glycosyltransferase activity"/>
    <property type="evidence" value="ECO:0007669"/>
    <property type="project" value="UniProtKB-KW"/>
</dbReference>